<organism evidence="11">
    <name type="scientific">hydrothermal vent metagenome</name>
    <dbReference type="NCBI Taxonomy" id="652676"/>
    <lineage>
        <taxon>unclassified sequences</taxon>
        <taxon>metagenomes</taxon>
        <taxon>ecological metagenomes</taxon>
    </lineage>
</organism>
<evidence type="ECO:0000256" key="2">
    <source>
        <dbReference type="ARBA" id="ARBA00022559"/>
    </source>
</evidence>
<dbReference type="EMBL" id="UOFK01000223">
    <property type="protein sequence ID" value="VAW80404.1"/>
    <property type="molecule type" value="Genomic_DNA"/>
</dbReference>
<evidence type="ECO:0000256" key="8">
    <source>
        <dbReference type="ARBA" id="ARBA00038489"/>
    </source>
</evidence>
<dbReference type="InterPro" id="IPR050924">
    <property type="entry name" value="Peroxiredoxin_BCP/PrxQ"/>
</dbReference>
<dbReference type="GO" id="GO:0008379">
    <property type="term" value="F:thioredoxin peroxidase activity"/>
    <property type="evidence" value="ECO:0007669"/>
    <property type="project" value="TreeGrafter"/>
</dbReference>
<comment type="similarity">
    <text evidence="8">Belongs to the peroxiredoxin family. BCP/PrxQ subfamily.</text>
</comment>
<dbReference type="InterPro" id="IPR036249">
    <property type="entry name" value="Thioredoxin-like_sf"/>
</dbReference>
<dbReference type="CDD" id="cd02970">
    <property type="entry name" value="PRX_like2"/>
    <property type="match status" value="1"/>
</dbReference>
<evidence type="ECO:0000256" key="3">
    <source>
        <dbReference type="ARBA" id="ARBA00022862"/>
    </source>
</evidence>
<keyword evidence="6" id="KW-0676">Redox-active center</keyword>
<accession>A0A3B0ZGH0</accession>
<dbReference type="PROSITE" id="PS51352">
    <property type="entry name" value="THIOREDOXIN_2"/>
    <property type="match status" value="1"/>
</dbReference>
<dbReference type="SUPFAM" id="SSF52833">
    <property type="entry name" value="Thioredoxin-like"/>
    <property type="match status" value="1"/>
</dbReference>
<feature type="domain" description="Thioredoxin" evidence="10">
    <location>
        <begin position="84"/>
        <end position="258"/>
    </location>
</feature>
<evidence type="ECO:0000256" key="7">
    <source>
        <dbReference type="ARBA" id="ARBA00032824"/>
    </source>
</evidence>
<gene>
    <name evidence="11" type="ORF">MNBD_GAMMA13-439</name>
</gene>
<evidence type="ECO:0000313" key="11">
    <source>
        <dbReference type="EMBL" id="VAW80404.1"/>
    </source>
</evidence>
<keyword evidence="4" id="KW-0560">Oxidoreductase</keyword>
<dbReference type="InterPro" id="IPR000866">
    <property type="entry name" value="AhpC/TSA"/>
</dbReference>
<comment type="catalytic activity">
    <reaction evidence="9">
        <text>a hydroperoxide + [thioredoxin]-dithiol = an alcohol + [thioredoxin]-disulfide + H2O</text>
        <dbReference type="Rhea" id="RHEA:62620"/>
        <dbReference type="Rhea" id="RHEA-COMP:10698"/>
        <dbReference type="Rhea" id="RHEA-COMP:10700"/>
        <dbReference type="ChEBI" id="CHEBI:15377"/>
        <dbReference type="ChEBI" id="CHEBI:29950"/>
        <dbReference type="ChEBI" id="CHEBI:30879"/>
        <dbReference type="ChEBI" id="CHEBI:35924"/>
        <dbReference type="ChEBI" id="CHEBI:50058"/>
        <dbReference type="EC" id="1.11.1.24"/>
    </reaction>
</comment>
<proteinExistence type="inferred from homology"/>
<dbReference type="GO" id="GO:0045454">
    <property type="term" value="P:cell redox homeostasis"/>
    <property type="evidence" value="ECO:0007669"/>
    <property type="project" value="TreeGrafter"/>
</dbReference>
<dbReference type="Pfam" id="PF00578">
    <property type="entry name" value="AhpC-TSA"/>
    <property type="match status" value="1"/>
</dbReference>
<keyword evidence="5" id="KW-1015">Disulfide bond</keyword>
<evidence type="ECO:0000256" key="5">
    <source>
        <dbReference type="ARBA" id="ARBA00023157"/>
    </source>
</evidence>
<reference evidence="11" key="1">
    <citation type="submission" date="2018-06" db="EMBL/GenBank/DDBJ databases">
        <authorList>
            <person name="Zhirakovskaya E."/>
        </authorList>
    </citation>
    <scope>NUCLEOTIDE SEQUENCE</scope>
</reference>
<protein>
    <recommendedName>
        <fullName evidence="1">thioredoxin-dependent peroxiredoxin</fullName>
        <ecNumber evidence="1">1.11.1.24</ecNumber>
    </recommendedName>
    <alternativeName>
        <fullName evidence="7">Thioredoxin peroxidase</fullName>
    </alternativeName>
</protein>
<evidence type="ECO:0000256" key="9">
    <source>
        <dbReference type="ARBA" id="ARBA00049091"/>
    </source>
</evidence>
<dbReference type="PANTHER" id="PTHR42801:SF7">
    <property type="entry name" value="SLL1159 PROTEIN"/>
    <property type="match status" value="1"/>
</dbReference>
<dbReference type="EC" id="1.11.1.24" evidence="1"/>
<dbReference type="AlphaFoldDB" id="A0A3B0ZGH0"/>
<evidence type="ECO:0000256" key="4">
    <source>
        <dbReference type="ARBA" id="ARBA00023002"/>
    </source>
</evidence>
<evidence type="ECO:0000256" key="6">
    <source>
        <dbReference type="ARBA" id="ARBA00023284"/>
    </source>
</evidence>
<sequence>MTQNTFLQHSLLSVSLAAALSLAPFQLSYAEDDAAAVPNYAEQVQQLEKKLYTGENALKVEKQDLDVMNKAASQLAADMPQPGLKVGEKAPDFALKNPFGKTVRLSDQLKNGPVVLVFYRGAWCPYCNLQLHTLKDTLPEITQYGATLIAVTPQMPGKSLGQIEKDGFPFEILSDLDDRVVKSYNLYWEVSDKLDNAYKHSFGLDITAFNGPGRRGLPVPGTFIIDRDGTIRAAYADTDYKKRMEPADILAALKPLANRHSSP</sequence>
<name>A0A3B0ZGH0_9ZZZZ</name>
<keyword evidence="2" id="KW-0575">Peroxidase</keyword>
<dbReference type="GO" id="GO:0005737">
    <property type="term" value="C:cytoplasm"/>
    <property type="evidence" value="ECO:0007669"/>
    <property type="project" value="TreeGrafter"/>
</dbReference>
<dbReference type="InterPro" id="IPR013766">
    <property type="entry name" value="Thioredoxin_domain"/>
</dbReference>
<dbReference type="PANTHER" id="PTHR42801">
    <property type="entry name" value="THIOREDOXIN-DEPENDENT PEROXIDE REDUCTASE"/>
    <property type="match status" value="1"/>
</dbReference>
<evidence type="ECO:0000256" key="1">
    <source>
        <dbReference type="ARBA" id="ARBA00013017"/>
    </source>
</evidence>
<evidence type="ECO:0000259" key="10">
    <source>
        <dbReference type="PROSITE" id="PS51352"/>
    </source>
</evidence>
<dbReference type="Gene3D" id="3.40.30.10">
    <property type="entry name" value="Glutaredoxin"/>
    <property type="match status" value="1"/>
</dbReference>
<dbReference type="GO" id="GO:0034599">
    <property type="term" value="P:cellular response to oxidative stress"/>
    <property type="evidence" value="ECO:0007669"/>
    <property type="project" value="TreeGrafter"/>
</dbReference>
<keyword evidence="3" id="KW-0049">Antioxidant</keyword>